<dbReference type="CDD" id="cd18787">
    <property type="entry name" value="SF2_C_DEAD"/>
    <property type="match status" value="1"/>
</dbReference>
<feature type="domain" description="Helicase C-terminal" evidence="10">
    <location>
        <begin position="223"/>
        <end position="374"/>
    </location>
</feature>
<keyword evidence="12" id="KW-1185">Reference proteome</keyword>
<dbReference type="Pfam" id="PF00270">
    <property type="entry name" value="DEAD"/>
    <property type="match status" value="1"/>
</dbReference>
<dbReference type="InterPro" id="IPR001650">
    <property type="entry name" value="Helicase_C-like"/>
</dbReference>
<evidence type="ECO:0000256" key="2">
    <source>
        <dbReference type="ARBA" id="ARBA00022801"/>
    </source>
</evidence>
<gene>
    <name evidence="11" type="ORF">C1H46_030488</name>
</gene>
<name>A0A540LBX5_MALBA</name>
<reference evidence="11 12" key="1">
    <citation type="journal article" date="2019" name="G3 (Bethesda)">
        <title>Sequencing of a Wild Apple (Malus baccata) Genome Unravels the Differences Between Cultivated and Wild Apple Species Regarding Disease Resistance and Cold Tolerance.</title>
        <authorList>
            <person name="Chen X."/>
        </authorList>
    </citation>
    <scope>NUCLEOTIDE SEQUENCE [LARGE SCALE GENOMIC DNA]</scope>
    <source>
        <strain evidence="12">cv. Shandingzi</strain>
        <tissue evidence="11">Leaves</tissue>
    </source>
</reference>
<dbReference type="InterPro" id="IPR000629">
    <property type="entry name" value="RNA-helicase_DEAD-box_CS"/>
</dbReference>
<dbReference type="STRING" id="106549.A0A540LBX5"/>
<dbReference type="PROSITE" id="PS51192">
    <property type="entry name" value="HELICASE_ATP_BIND_1"/>
    <property type="match status" value="1"/>
</dbReference>
<keyword evidence="2 6" id="KW-0378">Hydrolase</keyword>
<evidence type="ECO:0000256" key="5">
    <source>
        <dbReference type="ARBA" id="ARBA00022884"/>
    </source>
</evidence>
<keyword evidence="4 6" id="KW-0067">ATP-binding</keyword>
<dbReference type="SMART" id="SM00490">
    <property type="entry name" value="HELICc"/>
    <property type="match status" value="1"/>
</dbReference>
<dbReference type="Gene3D" id="3.40.50.300">
    <property type="entry name" value="P-loop containing nucleotide triphosphate hydrolases"/>
    <property type="match status" value="2"/>
</dbReference>
<dbReference type="GO" id="GO:0003724">
    <property type="term" value="F:RNA helicase activity"/>
    <property type="evidence" value="ECO:0007669"/>
    <property type="project" value="UniProtKB-EC"/>
</dbReference>
<feature type="domain" description="Helicase ATP-binding" evidence="9">
    <location>
        <begin position="48"/>
        <end position="226"/>
    </location>
</feature>
<dbReference type="GO" id="GO:0016787">
    <property type="term" value="F:hydrolase activity"/>
    <property type="evidence" value="ECO:0007669"/>
    <property type="project" value="UniProtKB-KW"/>
</dbReference>
<feature type="region of interest" description="Disordered" evidence="8">
    <location>
        <begin position="442"/>
        <end position="494"/>
    </location>
</feature>
<keyword evidence="5 7" id="KW-0694">RNA-binding</keyword>
<evidence type="ECO:0000259" key="10">
    <source>
        <dbReference type="PROSITE" id="PS51194"/>
    </source>
</evidence>
<dbReference type="PROSITE" id="PS51194">
    <property type="entry name" value="HELICASE_CTER"/>
    <property type="match status" value="1"/>
</dbReference>
<dbReference type="InterPro" id="IPR011545">
    <property type="entry name" value="DEAD/DEAH_box_helicase_dom"/>
</dbReference>
<dbReference type="CDD" id="cd17960">
    <property type="entry name" value="DEADc_DDX55"/>
    <property type="match status" value="1"/>
</dbReference>
<keyword evidence="1 6" id="KW-0547">Nucleotide-binding</keyword>
<protein>
    <recommendedName>
        <fullName evidence="7">ATP-dependent RNA helicase</fullName>
        <ecNumber evidence="7">3.6.4.13</ecNumber>
    </recommendedName>
</protein>
<comment type="caution">
    <text evidence="11">The sequence shown here is derived from an EMBL/GenBank/DDBJ whole genome shotgun (WGS) entry which is preliminary data.</text>
</comment>
<dbReference type="GO" id="GO:0005524">
    <property type="term" value="F:ATP binding"/>
    <property type="evidence" value="ECO:0007669"/>
    <property type="project" value="UniProtKB-UniRule"/>
</dbReference>
<evidence type="ECO:0000256" key="7">
    <source>
        <dbReference type="RuleBase" id="RU365068"/>
    </source>
</evidence>
<evidence type="ECO:0000256" key="6">
    <source>
        <dbReference type="RuleBase" id="RU000492"/>
    </source>
</evidence>
<evidence type="ECO:0000256" key="1">
    <source>
        <dbReference type="ARBA" id="ARBA00022741"/>
    </source>
</evidence>
<comment type="similarity">
    <text evidence="6">Belongs to the DEAD box helicase family.</text>
</comment>
<proteinExistence type="inferred from homology"/>
<comment type="domain">
    <text evidence="7">The Q motif is unique to and characteristic of the DEAD box family of RNA helicases and controls ATP binding and hydrolysis.</text>
</comment>
<evidence type="ECO:0000256" key="3">
    <source>
        <dbReference type="ARBA" id="ARBA00022806"/>
    </source>
</evidence>
<feature type="compositionally biased region" description="Basic and acidic residues" evidence="8">
    <location>
        <begin position="451"/>
        <end position="462"/>
    </location>
</feature>
<dbReference type="InterPro" id="IPR027417">
    <property type="entry name" value="P-loop_NTPase"/>
</dbReference>
<dbReference type="Pfam" id="PF00271">
    <property type="entry name" value="Helicase_C"/>
    <property type="match status" value="1"/>
</dbReference>
<dbReference type="Proteomes" id="UP000315295">
    <property type="component" value="Unassembled WGS sequence"/>
</dbReference>
<evidence type="ECO:0000256" key="4">
    <source>
        <dbReference type="ARBA" id="ARBA00022840"/>
    </source>
</evidence>
<dbReference type="SUPFAM" id="SSF52540">
    <property type="entry name" value="P-loop containing nucleoside triphosphate hydrolases"/>
    <property type="match status" value="1"/>
</dbReference>
<dbReference type="InterPro" id="IPR014001">
    <property type="entry name" value="Helicase_ATP-bd"/>
</dbReference>
<evidence type="ECO:0000256" key="8">
    <source>
        <dbReference type="SAM" id="MobiDB-lite"/>
    </source>
</evidence>
<dbReference type="PANTHER" id="PTHR24031">
    <property type="entry name" value="RNA HELICASE"/>
    <property type="match status" value="1"/>
</dbReference>
<keyword evidence="3 6" id="KW-0347">Helicase</keyword>
<dbReference type="GO" id="GO:0003723">
    <property type="term" value="F:RNA binding"/>
    <property type="evidence" value="ECO:0007669"/>
    <property type="project" value="UniProtKB-UniRule"/>
</dbReference>
<organism evidence="11 12">
    <name type="scientific">Malus baccata</name>
    <name type="common">Siberian crab apple</name>
    <name type="synonym">Pyrus baccata</name>
    <dbReference type="NCBI Taxonomy" id="106549"/>
    <lineage>
        <taxon>Eukaryota</taxon>
        <taxon>Viridiplantae</taxon>
        <taxon>Streptophyta</taxon>
        <taxon>Embryophyta</taxon>
        <taxon>Tracheophyta</taxon>
        <taxon>Spermatophyta</taxon>
        <taxon>Magnoliopsida</taxon>
        <taxon>eudicotyledons</taxon>
        <taxon>Gunneridae</taxon>
        <taxon>Pentapetalae</taxon>
        <taxon>rosids</taxon>
        <taxon>fabids</taxon>
        <taxon>Rosales</taxon>
        <taxon>Rosaceae</taxon>
        <taxon>Amygdaloideae</taxon>
        <taxon>Maleae</taxon>
        <taxon>Malus</taxon>
    </lineage>
</organism>
<evidence type="ECO:0000313" key="11">
    <source>
        <dbReference type="EMBL" id="TQD83940.1"/>
    </source>
</evidence>
<dbReference type="SMART" id="SM00487">
    <property type="entry name" value="DEXDc"/>
    <property type="match status" value="1"/>
</dbReference>
<comment type="function">
    <text evidence="7">RNA helicase.</text>
</comment>
<accession>A0A540LBX5</accession>
<comment type="catalytic activity">
    <reaction evidence="7">
        <text>ATP + H2O = ADP + phosphate + H(+)</text>
        <dbReference type="Rhea" id="RHEA:13065"/>
        <dbReference type="ChEBI" id="CHEBI:15377"/>
        <dbReference type="ChEBI" id="CHEBI:15378"/>
        <dbReference type="ChEBI" id="CHEBI:30616"/>
        <dbReference type="ChEBI" id="CHEBI:43474"/>
        <dbReference type="ChEBI" id="CHEBI:456216"/>
        <dbReference type="EC" id="3.6.4.13"/>
    </reaction>
</comment>
<sequence length="518" mass="57658">MDADSSNPNSALSDTRFCDLKPPLSELVLEALYEGGFEFCTPVQAATIPLLCSFNDVAVDAATGSGKTLAFVVPMVEILRRASTTPKPQEVMGMIISPTRELSSQIYNVAKPFISTLPNIKCVLLVGGGQVKSDMKHIEEEGANLLIGTPGRLYDIMERIDGLDLRNLEILILDEADRLLDMGFQKQINDIMSRLPKLRRTGLFSATQTEAYLECEADKKPSQLVDLLVKNKSNKTIVYFMTCACVDYWGLVLPMLGPLKGFPLIALHGKMKQAARDKALASFTSLSSAVLLCTDVAARGLDIPGVDCIVQYDTPHDPNVFVHRVGRTARMGRQGTAIVFLLPKVLIFIAQLQEETYVEFLRIRRVPLQESKCSDDVADIVPQVSTMLWWKELEVGKLGMGFGLLQLPAMPEVKHHSLSTEGFIPVEDINLEEIKFKDKSCEKQRKKNLQSKKEAKQPEPKHQKTKKIPNASDAAMRKKTGKQRRAIQTAEDDDELAREYRLLKKLKKGLSTKVNLQS</sequence>
<dbReference type="PROSITE" id="PS00039">
    <property type="entry name" value="DEAD_ATP_HELICASE"/>
    <property type="match status" value="1"/>
</dbReference>
<dbReference type="EC" id="3.6.4.13" evidence="7"/>
<dbReference type="EMBL" id="VIEB01000658">
    <property type="protein sequence ID" value="TQD83940.1"/>
    <property type="molecule type" value="Genomic_DNA"/>
</dbReference>
<evidence type="ECO:0000313" key="12">
    <source>
        <dbReference type="Proteomes" id="UP000315295"/>
    </source>
</evidence>
<dbReference type="AlphaFoldDB" id="A0A540LBX5"/>
<evidence type="ECO:0000259" key="9">
    <source>
        <dbReference type="PROSITE" id="PS51192"/>
    </source>
</evidence>